<accession>A0ABV0L8E0</accession>
<gene>
    <name evidence="2" type="ORF">ABJI51_05125</name>
</gene>
<dbReference type="RefSeq" id="WP_348947790.1">
    <property type="nucleotide sequence ID" value="NZ_JBDZYD010000002.1"/>
</dbReference>
<dbReference type="EMBL" id="JBDZYD010000002">
    <property type="protein sequence ID" value="MEQ0558441.1"/>
    <property type="molecule type" value="Genomic_DNA"/>
</dbReference>
<dbReference type="InterPro" id="IPR037401">
    <property type="entry name" value="SnoaL-like"/>
</dbReference>
<name>A0ABV0L8E0_9PSEU</name>
<evidence type="ECO:0000313" key="3">
    <source>
        <dbReference type="Proteomes" id="UP001440984"/>
    </source>
</evidence>
<feature type="domain" description="SnoaL-like" evidence="1">
    <location>
        <begin position="11"/>
        <end position="117"/>
    </location>
</feature>
<evidence type="ECO:0000313" key="2">
    <source>
        <dbReference type="EMBL" id="MEQ0558441.1"/>
    </source>
</evidence>
<proteinExistence type="predicted"/>
<keyword evidence="3" id="KW-1185">Reference proteome</keyword>
<sequence>MAESASPVAVVEKYFAALAAKDFAGVAGLFADDIVWHQPGGHQFSGTHRGAASVGKLLGDMMTVSEGTFDLSVTGSPMANGALVAVPVHFSGRRAEAAMSQHGVDLLRIDGGRVAEVWLFSSDPQSEDEFWGAP</sequence>
<dbReference type="Pfam" id="PF12680">
    <property type="entry name" value="SnoaL_2"/>
    <property type="match status" value="1"/>
</dbReference>
<dbReference type="CDD" id="cd00531">
    <property type="entry name" value="NTF2_like"/>
    <property type="match status" value="1"/>
</dbReference>
<comment type="caution">
    <text evidence="2">The sequence shown here is derived from an EMBL/GenBank/DDBJ whole genome shotgun (WGS) entry which is preliminary data.</text>
</comment>
<organism evidence="2 3">
    <name type="scientific">Amycolatopsis melonis</name>
    <dbReference type="NCBI Taxonomy" id="3156488"/>
    <lineage>
        <taxon>Bacteria</taxon>
        <taxon>Bacillati</taxon>
        <taxon>Actinomycetota</taxon>
        <taxon>Actinomycetes</taxon>
        <taxon>Pseudonocardiales</taxon>
        <taxon>Pseudonocardiaceae</taxon>
        <taxon>Amycolatopsis</taxon>
    </lineage>
</organism>
<dbReference type="Proteomes" id="UP001440984">
    <property type="component" value="Unassembled WGS sequence"/>
</dbReference>
<reference evidence="2 3" key="1">
    <citation type="submission" date="2024-05" db="EMBL/GenBank/DDBJ databases">
        <authorList>
            <person name="Zhao H."/>
            <person name="Xu Y."/>
            <person name="Lin S."/>
            <person name="Spain J.C."/>
            <person name="Zhou N.-Y."/>
        </authorList>
    </citation>
    <scope>NUCLEOTIDE SEQUENCE [LARGE SCALE GENOMIC DNA]</scope>
    <source>
        <strain evidence="2 3">NEAU-NG30</strain>
    </source>
</reference>
<protein>
    <submittedName>
        <fullName evidence="2">Nuclear transport factor 2 family protein</fullName>
    </submittedName>
</protein>
<evidence type="ECO:0000259" key="1">
    <source>
        <dbReference type="Pfam" id="PF12680"/>
    </source>
</evidence>
<dbReference type="SUPFAM" id="SSF54427">
    <property type="entry name" value="NTF2-like"/>
    <property type="match status" value="1"/>
</dbReference>
<dbReference type="InterPro" id="IPR032710">
    <property type="entry name" value="NTF2-like_dom_sf"/>
</dbReference>
<dbReference type="Gene3D" id="3.10.450.50">
    <property type="match status" value="1"/>
</dbReference>